<proteinExistence type="predicted"/>
<dbReference type="Proteomes" id="UP000246464">
    <property type="component" value="Chromosome 2"/>
</dbReference>
<reference evidence="1 2" key="1">
    <citation type="submission" date="2017-12" db="EMBL/GenBank/DDBJ databases">
        <title>Integrating genomic resources of turbot (Scophthalmus maximus) in depth evaluation of genetic and physical mapping variation across individuals.</title>
        <authorList>
            <person name="Martinez P."/>
        </authorList>
    </citation>
    <scope>NUCLEOTIDE SEQUENCE [LARGE SCALE GENOMIC DNA]</scope>
</reference>
<dbReference type="EMBL" id="CP026244">
    <property type="protein sequence ID" value="AWO97799.1"/>
    <property type="molecule type" value="Genomic_DNA"/>
</dbReference>
<evidence type="ECO:0000313" key="1">
    <source>
        <dbReference type="EMBL" id="AWO97799.1"/>
    </source>
</evidence>
<keyword evidence="2" id="KW-1185">Reference proteome</keyword>
<dbReference type="AlphaFoldDB" id="A0A2U9B1I0"/>
<evidence type="ECO:0000313" key="2">
    <source>
        <dbReference type="Proteomes" id="UP000246464"/>
    </source>
</evidence>
<protein>
    <submittedName>
        <fullName evidence="1">Uncharacterized protein</fullName>
    </submittedName>
</protein>
<name>A0A2U9B1I0_SCOMX</name>
<accession>A0A2U9B1I0</accession>
<organism evidence="1 2">
    <name type="scientific">Scophthalmus maximus</name>
    <name type="common">Turbot</name>
    <name type="synonym">Psetta maxima</name>
    <dbReference type="NCBI Taxonomy" id="52904"/>
    <lineage>
        <taxon>Eukaryota</taxon>
        <taxon>Metazoa</taxon>
        <taxon>Chordata</taxon>
        <taxon>Craniata</taxon>
        <taxon>Vertebrata</taxon>
        <taxon>Euteleostomi</taxon>
        <taxon>Actinopterygii</taxon>
        <taxon>Neopterygii</taxon>
        <taxon>Teleostei</taxon>
        <taxon>Neoteleostei</taxon>
        <taxon>Acanthomorphata</taxon>
        <taxon>Carangaria</taxon>
        <taxon>Pleuronectiformes</taxon>
        <taxon>Pleuronectoidei</taxon>
        <taxon>Scophthalmidae</taxon>
        <taxon>Scophthalmus</taxon>
    </lineage>
</organism>
<gene>
    <name evidence="1" type="ORF">SMAX5B_021427</name>
</gene>
<sequence>MLEDQYSKRSALEGMLGLAAGVTGALRLPPANIARMDKEVSGGDTEAWRWMEEIGVETPRTTDVFISLEAS</sequence>